<accession>A0ABP1CTZ0</accession>
<proteinExistence type="predicted"/>
<sequence>MAGYRSAGHRSKPLLVSPGPSPASLLPILGQVSFTSPRLIALSCTLSSALHETSALRRADPIPSVFTLKHPDCQNLTRSSGPSSISKHLHIAWTFPALTPVIGTAPSRIVFIQWLNNPSPAVAVFSIRILAATPTVYNCPTRKSLSSFVICSWPICVHAIAQCSVSKSRPSCHPNGGGIESALILAEYPASAVSTHIASENETFAVTIQT</sequence>
<dbReference type="EMBL" id="OZ037954">
    <property type="protein sequence ID" value="CAL1699156.1"/>
    <property type="molecule type" value="Genomic_DNA"/>
</dbReference>
<gene>
    <name evidence="1" type="ORF">GFSPODELE1_LOCUS2527</name>
</gene>
<evidence type="ECO:0000313" key="2">
    <source>
        <dbReference type="Proteomes" id="UP001497453"/>
    </source>
</evidence>
<evidence type="ECO:0000313" key="1">
    <source>
        <dbReference type="EMBL" id="CAL1699156.1"/>
    </source>
</evidence>
<reference evidence="2" key="1">
    <citation type="submission" date="2024-04" db="EMBL/GenBank/DDBJ databases">
        <authorList>
            <person name="Shaw F."/>
            <person name="Minotto A."/>
        </authorList>
    </citation>
    <scope>NUCLEOTIDE SEQUENCE [LARGE SCALE GENOMIC DNA]</scope>
</reference>
<keyword evidence="2" id="KW-1185">Reference proteome</keyword>
<dbReference type="Proteomes" id="UP001497453">
    <property type="component" value="Chromosome 11"/>
</dbReference>
<protein>
    <submittedName>
        <fullName evidence="1">Uncharacterized protein</fullName>
    </submittedName>
</protein>
<name>A0ABP1CTZ0_9APHY</name>
<organism evidence="1 2">
    <name type="scientific">Somion occarium</name>
    <dbReference type="NCBI Taxonomy" id="3059160"/>
    <lineage>
        <taxon>Eukaryota</taxon>
        <taxon>Fungi</taxon>
        <taxon>Dikarya</taxon>
        <taxon>Basidiomycota</taxon>
        <taxon>Agaricomycotina</taxon>
        <taxon>Agaricomycetes</taxon>
        <taxon>Polyporales</taxon>
        <taxon>Cerrenaceae</taxon>
        <taxon>Somion</taxon>
    </lineage>
</organism>